<proteinExistence type="predicted"/>
<gene>
    <name evidence="4" type="ORF">HMPREF2128_01455</name>
    <name evidence="5" type="ORF">HMPREF2128_01790</name>
</gene>
<dbReference type="EMBL" id="JRNH01000004">
    <property type="protein sequence ID" value="KGF21380.1"/>
    <property type="molecule type" value="Genomic_DNA"/>
</dbReference>
<evidence type="ECO:0000256" key="2">
    <source>
        <dbReference type="SAM" id="Phobius"/>
    </source>
</evidence>
<sequence>MVCLIIGIGHMTWWSPQDRLSAEIPDNTPDAPITMISSEIHLAPDSNPEVKLGEEGKFTVAVARPWDIQEWAGSSAMNVIESVDTGSRTFKVEHKKGDAKAPNPQGSDLWISESEQEGRWDVAWPEEIHGPVALLVIKDGTEPAPKDLVVTWDNPEAEMSAKWAKATPWFVAAVILFGLALILAMSRPKRRGGRRVADSPRRAAAARRGEDADRRANHTGRAAGAGIGAGVGAGAAAGHPDGQPGADAGYDGDSFEGAGDTAEYELPNFGGSDPYVPQSDDTIVASRRHGVVAPADSEEHDGNDQDRRDDDDDYYDGGSAAPAHGEQSWGDDERNWQEGDDVNPEEDPRFRSVAEPATTKSLGQREGRRSRAWKGLIAVGAALGLALPSQVAWADTSAEKSEEATAKAEEEEAYSILVTTQLERIMSDVSDVAAEGDKKRDAKKLESRFEADALNLRQDLYSALKKKVKLNDNLVPPISKKVVTAAVPVDRGFPRTVMAVTTGSNKDLPVIVTLKQANARSQYKVVSAVPMVEGATFPGIAVGDPEVRAVSGGGKKGGPMSPEDALKQFSSALGDAKSGAAKKFAKSPMVDQLRKANSETKKSYEGDGKGKFTTDYKVNAKSANALKMPDGSVMVSGLVTETMRMTPEKDGGKTKLAGFIREFVGKEETDKPVEARLTIPVVINIKDGKPAEVVGMSYVPVGVELK</sequence>
<keyword evidence="2" id="KW-0812">Transmembrane</keyword>
<dbReference type="EMBL" id="JRNH01000004">
    <property type="protein sequence ID" value="KGF21435.1"/>
    <property type="molecule type" value="Genomic_DNA"/>
</dbReference>
<name>A0A095YG52_9MICC</name>
<dbReference type="AlphaFoldDB" id="A0A095YG52"/>
<feature type="compositionally biased region" description="Basic and acidic residues" evidence="1">
    <location>
        <begin position="195"/>
        <end position="216"/>
    </location>
</feature>
<keyword evidence="2" id="KW-1133">Transmembrane helix</keyword>
<keyword evidence="2" id="KW-0472">Membrane</keyword>
<organism evidence="4 6">
    <name type="scientific">Pseudoglutamicibacter albus DNF00011</name>
    <dbReference type="NCBI Taxonomy" id="1401063"/>
    <lineage>
        <taxon>Bacteria</taxon>
        <taxon>Bacillati</taxon>
        <taxon>Actinomycetota</taxon>
        <taxon>Actinomycetes</taxon>
        <taxon>Micrococcales</taxon>
        <taxon>Micrococcaceae</taxon>
        <taxon>Pseudoglutamicibacter</taxon>
    </lineage>
</organism>
<feature type="compositionally biased region" description="Low complexity" evidence="1">
    <location>
        <begin position="236"/>
        <end position="249"/>
    </location>
</feature>
<feature type="transmembrane region" description="Helical" evidence="2">
    <location>
        <begin position="166"/>
        <end position="185"/>
    </location>
</feature>
<dbReference type="InterPro" id="IPR058407">
    <property type="entry name" value="DUF8094"/>
</dbReference>
<feature type="compositionally biased region" description="Gly residues" evidence="1">
    <location>
        <begin position="223"/>
        <end position="235"/>
    </location>
</feature>
<accession>A0A095YG52</accession>
<feature type="domain" description="DUF8094" evidence="3">
    <location>
        <begin position="419"/>
        <end position="697"/>
    </location>
</feature>
<evidence type="ECO:0000256" key="1">
    <source>
        <dbReference type="SAM" id="MobiDB-lite"/>
    </source>
</evidence>
<dbReference type="Pfam" id="PF26366">
    <property type="entry name" value="DUF8094"/>
    <property type="match status" value="1"/>
</dbReference>
<evidence type="ECO:0000259" key="3">
    <source>
        <dbReference type="Pfam" id="PF26366"/>
    </source>
</evidence>
<evidence type="ECO:0000313" key="5">
    <source>
        <dbReference type="EMBL" id="KGF21435.1"/>
    </source>
</evidence>
<feature type="region of interest" description="Disordered" evidence="1">
    <location>
        <begin position="190"/>
        <end position="367"/>
    </location>
</feature>
<comment type="caution">
    <text evidence="4">The sequence shown here is derived from an EMBL/GenBank/DDBJ whole genome shotgun (WGS) entry which is preliminary data.</text>
</comment>
<evidence type="ECO:0000313" key="6">
    <source>
        <dbReference type="Proteomes" id="UP000053528"/>
    </source>
</evidence>
<dbReference type="Proteomes" id="UP000053528">
    <property type="component" value="Unassembled WGS sequence"/>
</dbReference>
<reference evidence="4 6" key="1">
    <citation type="submission" date="2014-07" db="EMBL/GenBank/DDBJ databases">
        <authorList>
            <person name="McCorrison J."/>
            <person name="Sanka R."/>
            <person name="Torralba M."/>
            <person name="Gillis M."/>
            <person name="Haft D.H."/>
            <person name="Methe B."/>
            <person name="Sutton G."/>
            <person name="Nelson K.E."/>
        </authorList>
    </citation>
    <scope>NUCLEOTIDE SEQUENCE [LARGE SCALE GENOMIC DNA]</scope>
    <source>
        <strain evidence="4 6">DNF00011</strain>
    </source>
</reference>
<protein>
    <recommendedName>
        <fullName evidence="3">DUF8094 domain-containing protein</fullName>
    </recommendedName>
</protein>
<evidence type="ECO:0000313" key="4">
    <source>
        <dbReference type="EMBL" id="KGF21380.1"/>
    </source>
</evidence>